<protein>
    <submittedName>
        <fullName evidence="1">Uncharacterized protein</fullName>
    </submittedName>
</protein>
<sequence length="362" mass="38763">MDLSFLSSLQDTAGPVASLHINASRDAEDADHAVAVRWTKAREDLRSQGADEPTLSAMDAVVGRTEGVSGPHGQVLFAADGAILLNVAVFEPPQDHLARVGPLPDPLLYIRSQRTTVPYVLAVVDSIGGDVRTVYADGRTSTRRVEGEDWPVQKVREGAYHHNQMQRAVDNQVADNAGRVAGAVAAEAKRNGAEVVAVAGEVQVRGELRVRLPDWLEPRAVDLESGSRAAGSEKSPLEEELRQHLQQRAQAQVTEVLETFEQGRANRDRVVEGFAGVVRALQRGQVETLLWSSGPAETGVRLWIGPSGEQLALEEQELREMGVQEPVSESAGPAVLRAAAATSARVVLIPQDDAVAEEGVGA</sequence>
<name>A0ABW3BJ29_9ACTN</name>
<dbReference type="EMBL" id="JBHTHR010000670">
    <property type="protein sequence ID" value="MFD0802966.1"/>
    <property type="molecule type" value="Genomic_DNA"/>
</dbReference>
<reference evidence="2" key="1">
    <citation type="journal article" date="2019" name="Int. J. Syst. Evol. Microbiol.">
        <title>The Global Catalogue of Microorganisms (GCM) 10K type strain sequencing project: providing services to taxonomists for standard genome sequencing and annotation.</title>
        <authorList>
            <consortium name="The Broad Institute Genomics Platform"/>
            <consortium name="The Broad Institute Genome Sequencing Center for Infectious Disease"/>
            <person name="Wu L."/>
            <person name="Ma J."/>
        </authorList>
    </citation>
    <scope>NUCLEOTIDE SEQUENCE [LARGE SCALE GENOMIC DNA]</scope>
    <source>
        <strain evidence="2">CCUG 63369</strain>
    </source>
</reference>
<proteinExistence type="predicted"/>
<keyword evidence="2" id="KW-1185">Reference proteome</keyword>
<dbReference type="Proteomes" id="UP001596956">
    <property type="component" value="Unassembled WGS sequence"/>
</dbReference>
<comment type="caution">
    <text evidence="1">The sequence shown here is derived from an EMBL/GenBank/DDBJ whole genome shotgun (WGS) entry which is preliminary data.</text>
</comment>
<organism evidence="1 2">
    <name type="scientific">Streptomonospora algeriensis</name>
    <dbReference type="NCBI Taxonomy" id="995084"/>
    <lineage>
        <taxon>Bacteria</taxon>
        <taxon>Bacillati</taxon>
        <taxon>Actinomycetota</taxon>
        <taxon>Actinomycetes</taxon>
        <taxon>Streptosporangiales</taxon>
        <taxon>Nocardiopsidaceae</taxon>
        <taxon>Streptomonospora</taxon>
    </lineage>
</organism>
<evidence type="ECO:0000313" key="1">
    <source>
        <dbReference type="EMBL" id="MFD0802966.1"/>
    </source>
</evidence>
<evidence type="ECO:0000313" key="2">
    <source>
        <dbReference type="Proteomes" id="UP001596956"/>
    </source>
</evidence>
<dbReference type="Pfam" id="PF18844">
    <property type="entry name" value="baeRF_family2"/>
    <property type="match status" value="1"/>
</dbReference>
<gene>
    <name evidence="1" type="ORF">ACFQZU_16790</name>
</gene>
<dbReference type="InterPro" id="IPR040701">
    <property type="entry name" value="Bact_RF_family2"/>
</dbReference>
<accession>A0ABW3BJ29</accession>
<feature type="non-terminal residue" evidence="1">
    <location>
        <position position="362"/>
    </location>
</feature>